<dbReference type="CDD" id="cd00063">
    <property type="entry name" value="FN3"/>
    <property type="match status" value="1"/>
</dbReference>
<reference evidence="7" key="1">
    <citation type="submission" date="2020-12" db="EMBL/GenBank/DDBJ databases">
        <title>Leucobacter sp. CAS2, isolated from Chromium sludge.</title>
        <authorList>
            <person name="Xu Z."/>
        </authorList>
    </citation>
    <scope>NUCLEOTIDE SEQUENCE</scope>
    <source>
        <strain evidence="7">CSA2</strain>
    </source>
</reference>
<dbReference type="Gene3D" id="2.60.40.10">
    <property type="entry name" value="Immunoglobulins"/>
    <property type="match status" value="1"/>
</dbReference>
<evidence type="ECO:0000256" key="5">
    <source>
        <dbReference type="SAM" id="SignalP"/>
    </source>
</evidence>
<dbReference type="Proteomes" id="UP000618733">
    <property type="component" value="Unassembled WGS sequence"/>
</dbReference>
<dbReference type="RefSeq" id="WP_200132330.1">
    <property type="nucleotide sequence ID" value="NZ_JAEHOI010000007.1"/>
</dbReference>
<keyword evidence="4" id="KW-1133">Transmembrane helix</keyword>
<dbReference type="SUPFAM" id="SSF49265">
    <property type="entry name" value="Fibronectin type III"/>
    <property type="match status" value="1"/>
</dbReference>
<feature type="transmembrane region" description="Helical" evidence="4">
    <location>
        <begin position="858"/>
        <end position="878"/>
    </location>
</feature>
<proteinExistence type="predicted"/>
<dbReference type="Pfam" id="PF00041">
    <property type="entry name" value="fn3"/>
    <property type="match status" value="1"/>
</dbReference>
<dbReference type="SUPFAM" id="SSF63825">
    <property type="entry name" value="YWTD domain"/>
    <property type="match status" value="1"/>
</dbReference>
<dbReference type="InterPro" id="IPR013783">
    <property type="entry name" value="Ig-like_fold"/>
</dbReference>
<feature type="domain" description="Fibronectin type-III" evidence="6">
    <location>
        <begin position="477"/>
        <end position="580"/>
    </location>
</feature>
<keyword evidence="2" id="KW-0119">Carbohydrate metabolism</keyword>
<feature type="signal peptide" evidence="5">
    <location>
        <begin position="1"/>
        <end position="31"/>
    </location>
</feature>
<keyword evidence="2" id="KW-0624">Polysaccharide degradation</keyword>
<gene>
    <name evidence="7" type="ORF">JD292_08570</name>
</gene>
<evidence type="ECO:0000256" key="1">
    <source>
        <dbReference type="ARBA" id="ARBA00023295"/>
    </source>
</evidence>
<dbReference type="SMART" id="SM00060">
    <property type="entry name" value="FN3"/>
    <property type="match status" value="1"/>
</dbReference>
<name>A0A934QEW7_9MICO</name>
<comment type="caution">
    <text evidence="7">The sequence shown here is derived from an EMBL/GenBank/DDBJ whole genome shotgun (WGS) entry which is preliminary data.</text>
</comment>
<keyword evidence="1" id="KW-0326">Glycosidase</keyword>
<keyword evidence="4" id="KW-0472">Membrane</keyword>
<feature type="compositionally biased region" description="Low complexity" evidence="3">
    <location>
        <begin position="813"/>
        <end position="829"/>
    </location>
</feature>
<dbReference type="PROSITE" id="PS50853">
    <property type="entry name" value="FN3"/>
    <property type="match status" value="1"/>
</dbReference>
<keyword evidence="5" id="KW-0732">Signal</keyword>
<dbReference type="InterPro" id="IPR003961">
    <property type="entry name" value="FN3_dom"/>
</dbReference>
<sequence length="885" mass="90150">MRSKVLGALAALGIATVGLTSIVAAPAPAQAVSTDVAAAKGRAVGSDKWGYIGQFGKLNKTTQPGAGEFFLPYGIDVDGTKIAVTDSGLAANETGTKVPGHALQTFTRTAVPGSAGHGDYLGNGQYDIVNTKSTIADPKGIASPEALVYYPTDQARGPRGVAFGPDGRVSGSSYELPAGAAPATSPFMRQYASSALGATTRTFGPAGGGVPGEIPGALGVDTDAEGNVYVGTISGVSVFDQNGTFITAISGYFDQNGENQPARVQWATRMVDVPREYGKPDLMGETYGLSVKQEGGQTVVYVGDTGGYYQPDYKVHFQNGDTTAKNLKPASIKKYILTKSGGPASARWNPAGWKWTLDTSFGNQGAVQFSDNTLSVFFGRLIFSGQTVFGLEADPNSNTLFYSLNGASGVKIGAIDASTGAALPAPTALNGPSSQQDSYMSLVRGLAVDDRGLLYAATQNSNNTSTARSIVQIWGKTPTSIAGTGMATPGITSAEITWGESTVGHQQPDLLDYVVKYRKVGDTAWTMAAVPGGAAASTDIGRTITGLAPGTDYEAQITPFNEAGSGDPALITWRTETPAPAISVEKTGNAVHAPAEPDAVNVAAGAEVAFEYTITNTGNVPLSEVALTDSVLGATSLPADFTGTLEPKASVVAQAKGPVAAGAYRNVATVSGVDGDGAAVTAEDTWHGFGVTTGLAIEKTGNGKVAATEADAVHVTEGTEVTFRYTVKNEGNTAVSGVKLEDSVLGAVTTAVEPADFSGTIPAGGSVVFEAKGPIAKGAYTNTATVTGTAGGLDEAVTAEAVWFGHGDGKSAPVDPVDPVDPTGPTDPNDPTDPEKPVTVKPAPPKDGGLSETGGAPLLPLSIGGAVLVAGGVLLLLLRRRTRTQ</sequence>
<evidence type="ECO:0000313" key="7">
    <source>
        <dbReference type="EMBL" id="MBK0422127.1"/>
    </source>
</evidence>
<evidence type="ECO:0000259" key="6">
    <source>
        <dbReference type="PROSITE" id="PS50853"/>
    </source>
</evidence>
<dbReference type="GO" id="GO:0000272">
    <property type="term" value="P:polysaccharide catabolic process"/>
    <property type="evidence" value="ECO:0007669"/>
    <property type="project" value="UniProtKB-KW"/>
</dbReference>
<evidence type="ECO:0000256" key="3">
    <source>
        <dbReference type="SAM" id="MobiDB-lite"/>
    </source>
</evidence>
<dbReference type="InterPro" id="IPR047589">
    <property type="entry name" value="DUF11_rpt"/>
</dbReference>
<feature type="chain" id="PRO_5037969389" evidence="5">
    <location>
        <begin position="32"/>
        <end position="885"/>
    </location>
</feature>
<dbReference type="GO" id="GO:0016798">
    <property type="term" value="F:hydrolase activity, acting on glycosyl bonds"/>
    <property type="evidence" value="ECO:0007669"/>
    <property type="project" value="UniProtKB-KW"/>
</dbReference>
<evidence type="ECO:0000313" key="8">
    <source>
        <dbReference type="Proteomes" id="UP000618733"/>
    </source>
</evidence>
<dbReference type="NCBIfam" id="TIGR01451">
    <property type="entry name" value="B_ant_repeat"/>
    <property type="match status" value="1"/>
</dbReference>
<evidence type="ECO:0000256" key="4">
    <source>
        <dbReference type="SAM" id="Phobius"/>
    </source>
</evidence>
<organism evidence="7 8">
    <name type="scientific">Leucobacter edaphi</name>
    <dbReference type="NCBI Taxonomy" id="2796472"/>
    <lineage>
        <taxon>Bacteria</taxon>
        <taxon>Bacillati</taxon>
        <taxon>Actinomycetota</taxon>
        <taxon>Actinomycetes</taxon>
        <taxon>Micrococcales</taxon>
        <taxon>Microbacteriaceae</taxon>
        <taxon>Leucobacter</taxon>
    </lineage>
</organism>
<dbReference type="InterPro" id="IPR036116">
    <property type="entry name" value="FN3_sf"/>
</dbReference>
<dbReference type="Pfam" id="PF24346">
    <property type="entry name" value="DUF7507"/>
    <property type="match status" value="2"/>
</dbReference>
<keyword evidence="4" id="KW-0812">Transmembrane</keyword>
<accession>A0A934QEW7</accession>
<dbReference type="InterPro" id="IPR055354">
    <property type="entry name" value="DUF7507"/>
</dbReference>
<evidence type="ECO:0000256" key="2">
    <source>
        <dbReference type="ARBA" id="ARBA00023326"/>
    </source>
</evidence>
<protein>
    <submittedName>
        <fullName evidence="7">Fibronectin type III domain-containing protein</fullName>
    </submittedName>
</protein>
<keyword evidence="1" id="KW-0378">Hydrolase</keyword>
<dbReference type="EMBL" id="JAEHOI010000007">
    <property type="protein sequence ID" value="MBK0422127.1"/>
    <property type="molecule type" value="Genomic_DNA"/>
</dbReference>
<feature type="region of interest" description="Disordered" evidence="3">
    <location>
        <begin position="807"/>
        <end position="854"/>
    </location>
</feature>
<keyword evidence="8" id="KW-1185">Reference proteome</keyword>
<dbReference type="AlphaFoldDB" id="A0A934QEW7"/>